<reference evidence="14 15" key="1">
    <citation type="submission" date="2019-03" db="EMBL/GenBank/DDBJ databases">
        <title>Genome sequence of Lentibacillus salicampi ATCC BAA-719.</title>
        <authorList>
            <person name="Maclea K.S."/>
            <person name="Simoes Junior M."/>
        </authorList>
    </citation>
    <scope>NUCLEOTIDE SEQUENCE [LARGE SCALE GENOMIC DNA]</scope>
    <source>
        <strain evidence="14 15">ATCC BAA-719</strain>
    </source>
</reference>
<keyword evidence="15" id="KW-1185">Reference proteome</keyword>
<dbReference type="Pfam" id="PF08245">
    <property type="entry name" value="Mur_ligase_M"/>
    <property type="match status" value="1"/>
</dbReference>
<dbReference type="SUPFAM" id="SSF53623">
    <property type="entry name" value="MurD-like peptide ligases, catalytic domain"/>
    <property type="match status" value="1"/>
</dbReference>
<name>A0A4Y9ADV0_9BACI</name>
<keyword evidence="4 11" id="KW-0436">Ligase</keyword>
<dbReference type="InterPro" id="IPR036565">
    <property type="entry name" value="Mur-like_cat_sf"/>
</dbReference>
<dbReference type="Gene3D" id="3.40.1190.10">
    <property type="entry name" value="Mur-like, catalytic domain"/>
    <property type="match status" value="1"/>
</dbReference>
<proteinExistence type="inferred from homology"/>
<dbReference type="GO" id="GO:0004326">
    <property type="term" value="F:tetrahydrofolylpolyglutamate synthase activity"/>
    <property type="evidence" value="ECO:0007669"/>
    <property type="project" value="UniProtKB-EC"/>
</dbReference>
<dbReference type="Pfam" id="PF02875">
    <property type="entry name" value="Mur_ligase_C"/>
    <property type="match status" value="1"/>
</dbReference>
<dbReference type="GO" id="GO:0005737">
    <property type="term" value="C:cytoplasm"/>
    <property type="evidence" value="ECO:0007669"/>
    <property type="project" value="TreeGrafter"/>
</dbReference>
<evidence type="ECO:0000256" key="3">
    <source>
        <dbReference type="ARBA" id="ARBA00013025"/>
    </source>
</evidence>
<evidence type="ECO:0000256" key="11">
    <source>
        <dbReference type="PIRNR" id="PIRNR001563"/>
    </source>
</evidence>
<dbReference type="PANTHER" id="PTHR11136">
    <property type="entry name" value="FOLYLPOLYGLUTAMATE SYNTHASE-RELATED"/>
    <property type="match status" value="1"/>
</dbReference>
<comment type="caution">
    <text evidence="14">The sequence shown here is derived from an EMBL/GenBank/DDBJ whole genome shotgun (WGS) entry which is preliminary data.</text>
</comment>
<sequence>MFEHFYQIETFFQDRKQYGVKPGLDRIHKLLELLDNPQKKINAIHVAGTNGKGSTIHYLNHALMSNGYTTGVFNSPSLEGLTGHILLNDNKVPEKTFIQYVNKIRPFIQQLDEASNHPTEFEIITAIAFLYFADNADIALVEAGMGGREDTTNCFNPILSIITNVAWDHMDFLGNSIESIAYHKAGIIKGTRPVIIGEMNVDATTLITGEARKKHAPLYAAGEAFQYTVTDITATHQTFQWISASGNRLEVTIRKTGVYQIRNASLAIMALMLLKGKGFELSWHNSLNGLAAVQVPGRFEQIHTRPSIVLDGAHNPAGVQAFIDTLTTYFADVEKHLIFAAFKDKDLKQMLENLEPYFSTVTLTTFDHPRAAGIEQLQKFSSSRLTLYQNDWQEAIKSISLQQEHACYFITGSLYFIAIVRKYFEEIIDL</sequence>
<comment type="catalytic activity">
    <reaction evidence="10">
        <text>(6S)-5,6,7,8-tetrahydrofolyl-(gamma-L-Glu)(n) + L-glutamate + ATP = (6S)-5,6,7,8-tetrahydrofolyl-(gamma-L-Glu)(n+1) + ADP + phosphate + H(+)</text>
        <dbReference type="Rhea" id="RHEA:10580"/>
        <dbReference type="Rhea" id="RHEA-COMP:14738"/>
        <dbReference type="Rhea" id="RHEA-COMP:14740"/>
        <dbReference type="ChEBI" id="CHEBI:15378"/>
        <dbReference type="ChEBI" id="CHEBI:29985"/>
        <dbReference type="ChEBI" id="CHEBI:30616"/>
        <dbReference type="ChEBI" id="CHEBI:43474"/>
        <dbReference type="ChEBI" id="CHEBI:141005"/>
        <dbReference type="ChEBI" id="CHEBI:456216"/>
        <dbReference type="EC" id="6.3.2.17"/>
    </reaction>
</comment>
<evidence type="ECO:0000259" key="12">
    <source>
        <dbReference type="Pfam" id="PF02875"/>
    </source>
</evidence>
<evidence type="ECO:0000313" key="14">
    <source>
        <dbReference type="EMBL" id="TFJ93983.1"/>
    </source>
</evidence>
<evidence type="ECO:0000313" key="15">
    <source>
        <dbReference type="Proteomes" id="UP000298484"/>
    </source>
</evidence>
<keyword evidence="6 11" id="KW-0547">Nucleotide-binding</keyword>
<protein>
    <recommendedName>
        <fullName evidence="3">tetrahydrofolate synthase</fullName>
        <ecNumber evidence="3">6.3.2.17</ecNumber>
    </recommendedName>
    <alternativeName>
        <fullName evidence="9">Tetrahydrofolylpolyglutamate synthase</fullName>
    </alternativeName>
</protein>
<evidence type="ECO:0000256" key="10">
    <source>
        <dbReference type="ARBA" id="ARBA00047493"/>
    </source>
</evidence>
<evidence type="ECO:0000256" key="5">
    <source>
        <dbReference type="ARBA" id="ARBA00022723"/>
    </source>
</evidence>
<evidence type="ECO:0000256" key="6">
    <source>
        <dbReference type="ARBA" id="ARBA00022741"/>
    </source>
</evidence>
<evidence type="ECO:0000256" key="8">
    <source>
        <dbReference type="ARBA" id="ARBA00022842"/>
    </source>
</evidence>
<dbReference type="EC" id="6.3.2.17" evidence="3"/>
<feature type="domain" description="Mur ligase C-terminal" evidence="12">
    <location>
        <begin position="297"/>
        <end position="413"/>
    </location>
</feature>
<gene>
    <name evidence="14" type="ORF">E4U82_03995</name>
</gene>
<comment type="similarity">
    <text evidence="2 11">Belongs to the folylpolyglutamate synthase family.</text>
</comment>
<dbReference type="PANTHER" id="PTHR11136:SF0">
    <property type="entry name" value="DIHYDROFOLATE SYNTHETASE-RELATED"/>
    <property type="match status" value="1"/>
</dbReference>
<dbReference type="GO" id="GO:0005524">
    <property type="term" value="F:ATP binding"/>
    <property type="evidence" value="ECO:0007669"/>
    <property type="project" value="UniProtKB-KW"/>
</dbReference>
<keyword evidence="7 11" id="KW-0067">ATP-binding</keyword>
<evidence type="ECO:0000259" key="13">
    <source>
        <dbReference type="Pfam" id="PF08245"/>
    </source>
</evidence>
<evidence type="ECO:0000256" key="1">
    <source>
        <dbReference type="ARBA" id="ARBA00001946"/>
    </source>
</evidence>
<dbReference type="GO" id="GO:0046872">
    <property type="term" value="F:metal ion binding"/>
    <property type="evidence" value="ECO:0007669"/>
    <property type="project" value="UniProtKB-KW"/>
</dbReference>
<dbReference type="AlphaFoldDB" id="A0A4Y9ADV0"/>
<dbReference type="GO" id="GO:0008841">
    <property type="term" value="F:dihydrofolate synthase activity"/>
    <property type="evidence" value="ECO:0007669"/>
    <property type="project" value="TreeGrafter"/>
</dbReference>
<dbReference type="Gene3D" id="3.90.190.20">
    <property type="entry name" value="Mur ligase, C-terminal domain"/>
    <property type="match status" value="1"/>
</dbReference>
<keyword evidence="5" id="KW-0479">Metal-binding</keyword>
<dbReference type="EMBL" id="SRHY01000003">
    <property type="protein sequence ID" value="TFJ93983.1"/>
    <property type="molecule type" value="Genomic_DNA"/>
</dbReference>
<dbReference type="InterPro" id="IPR001645">
    <property type="entry name" value="Folylpolyglutamate_synth"/>
</dbReference>
<keyword evidence="8" id="KW-0460">Magnesium</keyword>
<evidence type="ECO:0000256" key="9">
    <source>
        <dbReference type="ARBA" id="ARBA00030592"/>
    </source>
</evidence>
<evidence type="ECO:0000256" key="4">
    <source>
        <dbReference type="ARBA" id="ARBA00022598"/>
    </source>
</evidence>
<dbReference type="SUPFAM" id="SSF53244">
    <property type="entry name" value="MurD-like peptide ligases, peptide-binding domain"/>
    <property type="match status" value="1"/>
</dbReference>
<dbReference type="Proteomes" id="UP000298484">
    <property type="component" value="Unassembled WGS sequence"/>
</dbReference>
<feature type="domain" description="Mur ligase central" evidence="13">
    <location>
        <begin position="46"/>
        <end position="270"/>
    </location>
</feature>
<evidence type="ECO:0000256" key="2">
    <source>
        <dbReference type="ARBA" id="ARBA00008276"/>
    </source>
</evidence>
<dbReference type="NCBIfam" id="TIGR01499">
    <property type="entry name" value="folC"/>
    <property type="match status" value="1"/>
</dbReference>
<comment type="cofactor">
    <cofactor evidence="1">
        <name>Mg(2+)</name>
        <dbReference type="ChEBI" id="CHEBI:18420"/>
    </cofactor>
</comment>
<dbReference type="InterPro" id="IPR004101">
    <property type="entry name" value="Mur_ligase_C"/>
</dbReference>
<organism evidence="14 15">
    <name type="scientific">Lentibacillus salicampi</name>
    <dbReference type="NCBI Taxonomy" id="175306"/>
    <lineage>
        <taxon>Bacteria</taxon>
        <taxon>Bacillati</taxon>
        <taxon>Bacillota</taxon>
        <taxon>Bacilli</taxon>
        <taxon>Bacillales</taxon>
        <taxon>Bacillaceae</taxon>
        <taxon>Lentibacillus</taxon>
    </lineage>
</organism>
<dbReference type="FunFam" id="3.40.1190.10:FF:000011">
    <property type="entry name" value="Folylpolyglutamate synthase/dihydrofolate synthase"/>
    <property type="match status" value="1"/>
</dbReference>
<dbReference type="OrthoDB" id="9809356at2"/>
<dbReference type="InterPro" id="IPR013221">
    <property type="entry name" value="Mur_ligase_cen"/>
</dbReference>
<evidence type="ECO:0000256" key="7">
    <source>
        <dbReference type="ARBA" id="ARBA00022840"/>
    </source>
</evidence>
<accession>A0A4Y9ADV0</accession>
<dbReference type="PIRSF" id="PIRSF001563">
    <property type="entry name" value="Folylpolyglu_synth"/>
    <property type="match status" value="1"/>
</dbReference>
<dbReference type="RefSeq" id="WP_135108764.1">
    <property type="nucleotide sequence ID" value="NZ_SRHY01000003.1"/>
</dbReference>
<dbReference type="InterPro" id="IPR036615">
    <property type="entry name" value="Mur_ligase_C_dom_sf"/>
</dbReference>